<reference evidence="1 2" key="1">
    <citation type="journal article" date="2012" name="Genome Biol.">
        <title>Sequencing three crocodilian genomes to illuminate the evolution of archosaurs and amniotes.</title>
        <authorList>
            <person name="St John J.A."/>
            <person name="Braun E.L."/>
            <person name="Isberg S.R."/>
            <person name="Miles L.G."/>
            <person name="Chong A.Y."/>
            <person name="Gongora J."/>
            <person name="Dalzell P."/>
            <person name="Moran C."/>
            <person name="Bed'hom B."/>
            <person name="Abzhanov A."/>
            <person name="Burgess S.C."/>
            <person name="Cooksey A.M."/>
            <person name="Castoe T.A."/>
            <person name="Crawford N.G."/>
            <person name="Densmore L.D."/>
            <person name="Drew J.C."/>
            <person name="Edwards S.V."/>
            <person name="Faircloth B.C."/>
            <person name="Fujita M.K."/>
            <person name="Greenwold M.J."/>
            <person name="Hoffmann F.G."/>
            <person name="Howard J.M."/>
            <person name="Iguchi T."/>
            <person name="Janes D.E."/>
            <person name="Khan S.Y."/>
            <person name="Kohno S."/>
            <person name="de Koning A.J."/>
            <person name="Lance S.L."/>
            <person name="McCarthy F.M."/>
            <person name="McCormack J.E."/>
            <person name="Merchant M.E."/>
            <person name="Peterson D.G."/>
            <person name="Pollock D.D."/>
            <person name="Pourmand N."/>
            <person name="Raney B.J."/>
            <person name="Roessler K.A."/>
            <person name="Sanford J.R."/>
            <person name="Sawyer R.H."/>
            <person name="Schmidt C.J."/>
            <person name="Triplett E.W."/>
            <person name="Tuberville T.D."/>
            <person name="Venegas-Anaya M."/>
            <person name="Howard J.T."/>
            <person name="Jarvis E.D."/>
            <person name="Guillette L.J.Jr."/>
            <person name="Glenn T.C."/>
            <person name="Green R.E."/>
            <person name="Ray D.A."/>
        </authorList>
    </citation>
    <scope>NUCLEOTIDE SEQUENCE [LARGE SCALE GENOMIC DNA]</scope>
    <source>
        <strain evidence="1">KSC_2009_1</strain>
    </source>
</reference>
<dbReference type="Proteomes" id="UP000050525">
    <property type="component" value="Unassembled WGS sequence"/>
</dbReference>
<proteinExistence type="predicted"/>
<gene>
    <name evidence="1" type="ORF">Y1Q_0023963</name>
</gene>
<dbReference type="AlphaFoldDB" id="A0A151MLV1"/>
<keyword evidence="2" id="KW-1185">Reference proteome</keyword>
<organism evidence="1 2">
    <name type="scientific">Alligator mississippiensis</name>
    <name type="common">American alligator</name>
    <dbReference type="NCBI Taxonomy" id="8496"/>
    <lineage>
        <taxon>Eukaryota</taxon>
        <taxon>Metazoa</taxon>
        <taxon>Chordata</taxon>
        <taxon>Craniata</taxon>
        <taxon>Vertebrata</taxon>
        <taxon>Euteleostomi</taxon>
        <taxon>Archelosauria</taxon>
        <taxon>Archosauria</taxon>
        <taxon>Crocodylia</taxon>
        <taxon>Alligatoridae</taxon>
        <taxon>Alligatorinae</taxon>
        <taxon>Alligator</taxon>
    </lineage>
</organism>
<accession>A0A151MLV1</accession>
<protein>
    <submittedName>
        <fullName evidence="1">Uncharacterized protein</fullName>
    </submittedName>
</protein>
<dbReference type="EMBL" id="AKHW03005753">
    <property type="protein sequence ID" value="KYO25527.1"/>
    <property type="molecule type" value="Genomic_DNA"/>
</dbReference>
<name>A0A151MLV1_ALLMI</name>
<evidence type="ECO:0000313" key="2">
    <source>
        <dbReference type="Proteomes" id="UP000050525"/>
    </source>
</evidence>
<comment type="caution">
    <text evidence="1">The sequence shown here is derived from an EMBL/GenBank/DDBJ whole genome shotgun (WGS) entry which is preliminary data.</text>
</comment>
<sequence>MFGGLGSRQQGITNFAQYKQWCNRYKELLRSSRALTKELEEQETALLRQKPSRDILRQLQDVMRMKLRLVGEIKSYQQGIDLLQESIMRREPWQQMRAWDKGLPPIRDSSKISGA</sequence>
<evidence type="ECO:0000313" key="1">
    <source>
        <dbReference type="EMBL" id="KYO25527.1"/>
    </source>
</evidence>